<feature type="transmembrane region" description="Helical" evidence="3">
    <location>
        <begin position="12"/>
        <end position="29"/>
    </location>
</feature>
<accession>A0ABX9I9P8</accession>
<keyword evidence="6" id="KW-1185">Reference proteome</keyword>
<evidence type="ECO:0000256" key="1">
    <source>
        <dbReference type="ARBA" id="ARBA00022723"/>
    </source>
</evidence>
<organism evidence="5 6">
    <name type="scientific">Cutibacterium namnetense</name>
    <dbReference type="NCBI Taxonomy" id="1574624"/>
    <lineage>
        <taxon>Bacteria</taxon>
        <taxon>Bacillati</taxon>
        <taxon>Actinomycetota</taxon>
        <taxon>Actinomycetes</taxon>
        <taxon>Propionibacteriales</taxon>
        <taxon>Propionibacteriaceae</taxon>
        <taxon>Cutibacterium</taxon>
    </lineage>
</organism>
<keyword evidence="3" id="KW-1133">Transmembrane helix</keyword>
<evidence type="ECO:0000256" key="2">
    <source>
        <dbReference type="ARBA" id="ARBA00022801"/>
    </source>
</evidence>
<keyword evidence="5" id="KW-0238">DNA-binding</keyword>
<dbReference type="SMART" id="SM00910">
    <property type="entry name" value="HIRAN"/>
    <property type="match status" value="1"/>
</dbReference>
<keyword evidence="1" id="KW-0479">Metal-binding</keyword>
<keyword evidence="3" id="KW-0472">Membrane</keyword>
<dbReference type="EMBL" id="PCZS01000003">
    <property type="protein sequence ID" value="REB68765.1"/>
    <property type="molecule type" value="Genomic_DNA"/>
</dbReference>
<dbReference type="Pfam" id="PF08797">
    <property type="entry name" value="HIRAN"/>
    <property type="match status" value="1"/>
</dbReference>
<proteinExistence type="predicted"/>
<evidence type="ECO:0000256" key="3">
    <source>
        <dbReference type="SAM" id="Phobius"/>
    </source>
</evidence>
<dbReference type="Gene3D" id="3.30.70.2330">
    <property type="match status" value="1"/>
</dbReference>
<dbReference type="GO" id="GO:0003677">
    <property type="term" value="F:DNA binding"/>
    <property type="evidence" value="ECO:0007669"/>
    <property type="project" value="UniProtKB-KW"/>
</dbReference>
<sequence length="494" mass="53478">MSNHANIMRDFIASHPWWCVLIVAAMFWIPRAGIWMAVGSWLAIIAVCAKHRALPAAKVNARVVSSGSSMVLNVGDGVTRYDVFGMCYYKVPKSAVGSTVLCVEREPQNSHDKNALKVSVNGRHIGYVSVWAAADIAPAWDSLGVTSMDVHGRVINALDAYVEIPTNSALREALAHPDTSKAISSMRPSAHPQLLSSVSAMMRTRSSTARTQTPVKPWGPCVRNYKLAATKKFKAGITRVCVSCGEDGKREKVRLDDLDAQVRLTPNHKLAVFIDDVQVGMVPDEARESYRHVVEELHSSHQCLLVPASIWMTRKNGFKAGVSVKFPLPDEVKIPVGMPSGPVAILPQGRKVQVTGEENHTEALLGLLAGEHSVPVVAELKSFIKKLKTTERTVVGVKVGGVMVGLLSTQMSQHFLPVVEACEDAGTALVCHGRITGNQLKVDLVLEAVKGSELPPEWVKDNVYGHANRPVDVAGASVTSLHQGESSHDDRLAE</sequence>
<comment type="caution">
    <text evidence="5">The sequence shown here is derived from an EMBL/GenBank/DDBJ whole genome shotgun (WGS) entry which is preliminary data.</text>
</comment>
<gene>
    <name evidence="5" type="ORF">CP880_10030</name>
</gene>
<dbReference type="InterPro" id="IPR014905">
    <property type="entry name" value="HIRAN"/>
</dbReference>
<evidence type="ECO:0000259" key="4">
    <source>
        <dbReference type="SMART" id="SM00910"/>
    </source>
</evidence>
<protein>
    <submittedName>
        <fullName evidence="5">DNA-binding protein</fullName>
    </submittedName>
</protein>
<reference evidence="5 6" key="1">
    <citation type="submission" date="2017-09" db="EMBL/GenBank/DDBJ databases">
        <authorList>
            <person name="Bumgarner R.E."/>
        </authorList>
    </citation>
    <scope>NUCLEOTIDE SEQUENCE [LARGE SCALE GENOMIC DNA]</scope>
    <source>
        <strain evidence="5 6">T34998</strain>
    </source>
</reference>
<name>A0ABX9I9P8_9ACTN</name>
<evidence type="ECO:0000313" key="6">
    <source>
        <dbReference type="Proteomes" id="UP000256324"/>
    </source>
</evidence>
<feature type="domain" description="HIRAN" evidence="4">
    <location>
        <begin position="76"/>
        <end position="174"/>
    </location>
</feature>
<dbReference type="RefSeq" id="WP_115939370.1">
    <property type="nucleotide sequence ID" value="NZ_PCZS01000003.1"/>
</dbReference>
<keyword evidence="3" id="KW-0812">Transmembrane</keyword>
<evidence type="ECO:0000313" key="5">
    <source>
        <dbReference type="EMBL" id="REB68765.1"/>
    </source>
</evidence>
<dbReference type="Proteomes" id="UP000256324">
    <property type="component" value="Unassembled WGS sequence"/>
</dbReference>
<keyword evidence="2" id="KW-0378">Hydrolase</keyword>